<comment type="caution">
    <text evidence="2">The sequence shown here is derived from an EMBL/GenBank/DDBJ whole genome shotgun (WGS) entry which is preliminary data.</text>
</comment>
<gene>
    <name evidence="2" type="ORF">HNR75_001227</name>
</gene>
<dbReference type="Pfam" id="PF17775">
    <property type="entry name" value="YchJ_M-like"/>
    <property type="match status" value="1"/>
</dbReference>
<dbReference type="Proteomes" id="UP000585721">
    <property type="component" value="Unassembled WGS sequence"/>
</dbReference>
<dbReference type="AlphaFoldDB" id="A0A841GJ44"/>
<name>A0A841GJ44_9GAMM</name>
<dbReference type="EMBL" id="JACHGR010000003">
    <property type="protein sequence ID" value="MBB6055345.1"/>
    <property type="molecule type" value="Genomic_DNA"/>
</dbReference>
<dbReference type="PANTHER" id="PTHR33747:SF1">
    <property type="entry name" value="ADENYLATE CYCLASE-ASSOCIATED CAP C-TERMINAL DOMAIN-CONTAINING PROTEIN"/>
    <property type="match status" value="1"/>
</dbReference>
<dbReference type="InterPro" id="IPR048469">
    <property type="entry name" value="YchJ-like_M"/>
</dbReference>
<sequence length="159" mass="18335">MSSSTELCPCGSKKSYDECCQPLLAGEKRADTPEQLMRSRFTAFYRGDAWKYILATWHPENRPAISEAELTEESRLAKWEKLEVRDTRIDGEQGEVTFCAWYRDQTGLHPHLERSQFVRYDGEWVYTTGEFLPYTRAAKVKPNDQCPCGSGKKYKKCCG</sequence>
<dbReference type="SUPFAM" id="SSF54427">
    <property type="entry name" value="NTF2-like"/>
    <property type="match status" value="1"/>
</dbReference>
<proteinExistence type="predicted"/>
<feature type="domain" description="YchJ-like middle NTF2-like" evidence="1">
    <location>
        <begin position="32"/>
        <end position="129"/>
    </location>
</feature>
<evidence type="ECO:0000259" key="1">
    <source>
        <dbReference type="Pfam" id="PF17775"/>
    </source>
</evidence>
<dbReference type="InterPro" id="IPR032710">
    <property type="entry name" value="NTF2-like_dom_sf"/>
</dbReference>
<accession>A0A841GJ44</accession>
<organism evidence="2 3">
    <name type="scientific">Tolumonas osonensis</name>
    <dbReference type="NCBI Taxonomy" id="675874"/>
    <lineage>
        <taxon>Bacteria</taxon>
        <taxon>Pseudomonadati</taxon>
        <taxon>Pseudomonadota</taxon>
        <taxon>Gammaproteobacteria</taxon>
        <taxon>Aeromonadales</taxon>
        <taxon>Aeromonadaceae</taxon>
        <taxon>Tolumonas</taxon>
    </lineage>
</organism>
<dbReference type="RefSeq" id="WP_188026109.1">
    <property type="nucleotide sequence ID" value="NZ_JACHGR010000003.1"/>
</dbReference>
<dbReference type="InterPro" id="IPR004027">
    <property type="entry name" value="SEC_C_motif"/>
</dbReference>
<keyword evidence="3" id="KW-1185">Reference proteome</keyword>
<evidence type="ECO:0000313" key="2">
    <source>
        <dbReference type="EMBL" id="MBB6055345.1"/>
    </source>
</evidence>
<protein>
    <submittedName>
        <fullName evidence="2">SEC-C motif-containing protein</fullName>
    </submittedName>
</protein>
<reference evidence="2 3" key="1">
    <citation type="submission" date="2020-08" db="EMBL/GenBank/DDBJ databases">
        <title>Genomic Encyclopedia of Type Strains, Phase IV (KMG-IV): sequencing the most valuable type-strain genomes for metagenomic binning, comparative biology and taxonomic classification.</title>
        <authorList>
            <person name="Goeker M."/>
        </authorList>
    </citation>
    <scope>NUCLEOTIDE SEQUENCE [LARGE SCALE GENOMIC DNA]</scope>
    <source>
        <strain evidence="2 3">DSM 22975</strain>
    </source>
</reference>
<dbReference type="Gene3D" id="3.10.450.50">
    <property type="match status" value="1"/>
</dbReference>
<dbReference type="PANTHER" id="PTHR33747">
    <property type="entry name" value="UPF0225 PROTEIN SCO1677"/>
    <property type="match status" value="1"/>
</dbReference>
<evidence type="ECO:0000313" key="3">
    <source>
        <dbReference type="Proteomes" id="UP000585721"/>
    </source>
</evidence>
<dbReference type="Pfam" id="PF02810">
    <property type="entry name" value="SEC-C"/>
    <property type="match status" value="2"/>
</dbReference>
<dbReference type="SUPFAM" id="SSF103642">
    <property type="entry name" value="Sec-C motif"/>
    <property type="match status" value="1"/>
</dbReference>